<dbReference type="InterPro" id="IPR014284">
    <property type="entry name" value="RNA_pol_sigma-70_dom"/>
</dbReference>
<dbReference type="Pfam" id="PF04542">
    <property type="entry name" value="Sigma70_r2"/>
    <property type="match status" value="1"/>
</dbReference>
<dbReference type="Proteomes" id="UP001059380">
    <property type="component" value="Chromosome"/>
</dbReference>
<evidence type="ECO:0000256" key="1">
    <source>
        <dbReference type="ARBA" id="ARBA00010641"/>
    </source>
</evidence>
<reference evidence="8" key="1">
    <citation type="submission" date="2021-04" db="EMBL/GenBank/DDBJ databases">
        <title>Phylogenetic analysis of Acidobacteriaceae.</title>
        <authorList>
            <person name="Qiu L."/>
            <person name="Zhang Q."/>
        </authorList>
    </citation>
    <scope>NUCLEOTIDE SEQUENCE</scope>
    <source>
        <strain evidence="8">DSM 25168</strain>
    </source>
</reference>
<dbReference type="SUPFAM" id="SSF88659">
    <property type="entry name" value="Sigma3 and sigma4 domains of RNA polymerase sigma factors"/>
    <property type="match status" value="1"/>
</dbReference>
<protein>
    <submittedName>
        <fullName evidence="8">Sigma-70 family RNA polymerase sigma factor</fullName>
    </submittedName>
</protein>
<dbReference type="Gene3D" id="1.10.10.10">
    <property type="entry name" value="Winged helix-like DNA-binding domain superfamily/Winged helix DNA-binding domain"/>
    <property type="match status" value="1"/>
</dbReference>
<keyword evidence="9" id="KW-1185">Reference proteome</keyword>
<keyword evidence="3" id="KW-0731">Sigma factor</keyword>
<evidence type="ECO:0000256" key="5">
    <source>
        <dbReference type="SAM" id="MobiDB-lite"/>
    </source>
</evidence>
<sequence length="252" mass="28588">MDQERSASDIQFVAIMTNHGYAPIADSSLSDLKNGPSEVSPLSDYHLASDEDLLTAARSSDELAFAELCGRYRKSLYKVASRIVRHREDAEDVVQDTFFRAYLHLGYFRGTCRFSSWLTRIAINTALMLLRRRRSRPEVPCDQRGNEERKWEIREFPDPSPNPEQAYEERQTHDKLSRAVTRLPPAHRSVMIQHLAHEKSMQEIADTIGISVAATKSRLLRARLRIRSAMEEVNSGKSKALKSQFAKPASGG</sequence>
<keyword evidence="4" id="KW-0804">Transcription</keyword>
<evidence type="ECO:0000256" key="3">
    <source>
        <dbReference type="ARBA" id="ARBA00023082"/>
    </source>
</evidence>
<feature type="domain" description="RNA polymerase sigma factor 70 region 4 type 2" evidence="7">
    <location>
        <begin position="174"/>
        <end position="225"/>
    </location>
</feature>
<dbReference type="InterPro" id="IPR013249">
    <property type="entry name" value="RNA_pol_sigma70_r4_t2"/>
</dbReference>
<evidence type="ECO:0000256" key="4">
    <source>
        <dbReference type="ARBA" id="ARBA00023163"/>
    </source>
</evidence>
<organism evidence="8 9">
    <name type="scientific">Occallatibacter riparius</name>
    <dbReference type="NCBI Taxonomy" id="1002689"/>
    <lineage>
        <taxon>Bacteria</taxon>
        <taxon>Pseudomonadati</taxon>
        <taxon>Acidobacteriota</taxon>
        <taxon>Terriglobia</taxon>
        <taxon>Terriglobales</taxon>
        <taxon>Acidobacteriaceae</taxon>
        <taxon>Occallatibacter</taxon>
    </lineage>
</organism>
<comment type="similarity">
    <text evidence="1">Belongs to the sigma-70 factor family. ECF subfamily.</text>
</comment>
<feature type="region of interest" description="Disordered" evidence="5">
    <location>
        <begin position="231"/>
        <end position="252"/>
    </location>
</feature>
<evidence type="ECO:0000259" key="7">
    <source>
        <dbReference type="Pfam" id="PF08281"/>
    </source>
</evidence>
<dbReference type="Gene3D" id="1.10.1740.10">
    <property type="match status" value="1"/>
</dbReference>
<evidence type="ECO:0000256" key="2">
    <source>
        <dbReference type="ARBA" id="ARBA00023015"/>
    </source>
</evidence>
<evidence type="ECO:0000313" key="9">
    <source>
        <dbReference type="Proteomes" id="UP001059380"/>
    </source>
</evidence>
<dbReference type="GO" id="GO:0016987">
    <property type="term" value="F:sigma factor activity"/>
    <property type="evidence" value="ECO:0007669"/>
    <property type="project" value="UniProtKB-KW"/>
</dbReference>
<dbReference type="PANTHER" id="PTHR43133:SF51">
    <property type="entry name" value="RNA POLYMERASE SIGMA FACTOR"/>
    <property type="match status" value="1"/>
</dbReference>
<dbReference type="PANTHER" id="PTHR43133">
    <property type="entry name" value="RNA POLYMERASE ECF-TYPE SIGMA FACTO"/>
    <property type="match status" value="1"/>
</dbReference>
<dbReference type="InterPro" id="IPR007627">
    <property type="entry name" value="RNA_pol_sigma70_r2"/>
</dbReference>
<dbReference type="InterPro" id="IPR013324">
    <property type="entry name" value="RNA_pol_sigma_r3/r4-like"/>
</dbReference>
<dbReference type="InterPro" id="IPR039425">
    <property type="entry name" value="RNA_pol_sigma-70-like"/>
</dbReference>
<accession>A0A9J7BRK6</accession>
<proteinExistence type="inferred from homology"/>
<dbReference type="GO" id="GO:0003677">
    <property type="term" value="F:DNA binding"/>
    <property type="evidence" value="ECO:0007669"/>
    <property type="project" value="InterPro"/>
</dbReference>
<name>A0A9J7BRK6_9BACT</name>
<dbReference type="EMBL" id="CP093313">
    <property type="protein sequence ID" value="UWZ85207.1"/>
    <property type="molecule type" value="Genomic_DNA"/>
</dbReference>
<dbReference type="SUPFAM" id="SSF88946">
    <property type="entry name" value="Sigma2 domain of RNA polymerase sigma factors"/>
    <property type="match status" value="1"/>
</dbReference>
<dbReference type="Pfam" id="PF08281">
    <property type="entry name" value="Sigma70_r4_2"/>
    <property type="match status" value="1"/>
</dbReference>
<dbReference type="InterPro" id="IPR036388">
    <property type="entry name" value="WH-like_DNA-bd_sf"/>
</dbReference>
<dbReference type="GO" id="GO:0006352">
    <property type="term" value="P:DNA-templated transcription initiation"/>
    <property type="evidence" value="ECO:0007669"/>
    <property type="project" value="InterPro"/>
</dbReference>
<dbReference type="InterPro" id="IPR013325">
    <property type="entry name" value="RNA_pol_sigma_r2"/>
</dbReference>
<feature type="region of interest" description="Disordered" evidence="5">
    <location>
        <begin position="154"/>
        <end position="174"/>
    </location>
</feature>
<dbReference type="KEGG" id="orp:MOP44_04510"/>
<dbReference type="RefSeq" id="WP_260794724.1">
    <property type="nucleotide sequence ID" value="NZ_CP093313.1"/>
</dbReference>
<dbReference type="AlphaFoldDB" id="A0A9J7BRK6"/>
<keyword evidence="2" id="KW-0805">Transcription regulation</keyword>
<evidence type="ECO:0000259" key="6">
    <source>
        <dbReference type="Pfam" id="PF04542"/>
    </source>
</evidence>
<gene>
    <name evidence="8" type="ORF">MOP44_04510</name>
</gene>
<evidence type="ECO:0000313" key="8">
    <source>
        <dbReference type="EMBL" id="UWZ85207.1"/>
    </source>
</evidence>
<dbReference type="NCBIfam" id="TIGR02937">
    <property type="entry name" value="sigma70-ECF"/>
    <property type="match status" value="1"/>
</dbReference>
<feature type="domain" description="RNA polymerase sigma-70 region 2" evidence="6">
    <location>
        <begin position="71"/>
        <end position="135"/>
    </location>
</feature>